<accession>A5TSK2</accession>
<protein>
    <submittedName>
        <fullName evidence="1">Uncharacterized protein</fullName>
    </submittedName>
</protein>
<reference evidence="1" key="2">
    <citation type="submission" date="2007-05" db="EMBL/GenBank/DDBJ databases">
        <title>Genome sequence of Fusobacterium nucleatum subspecies polymorphum - a genetically tractable Fusobacterium.</title>
        <authorList>
            <person name="Karpathy S.E."/>
            <person name="Xiang Q."/>
            <person name="Gioia J."/>
            <person name="Jiang H."/>
            <person name="Liu Y."/>
            <person name="Petrosino J.F."/>
            <person name="Yerrapragada S."/>
            <person name="Fox G.E."/>
            <person name="Kinder Haake S."/>
            <person name="Weinstock G.M."/>
            <person name="Highlander S.K."/>
        </authorList>
    </citation>
    <scope>NUCLEOTIDE SEQUENCE [LARGE SCALE GENOMIC DNA]</scope>
    <source>
        <strain evidence="1">ATCC 10953</strain>
    </source>
</reference>
<dbReference type="HOGENOM" id="CLU_3382020_0_0_0"/>
<sequence length="33" mass="3870">MLLFILILILVILLINTDKQTNNKISLKKFLEL</sequence>
<name>A5TSK2_FUSNP</name>
<proteinExistence type="predicted"/>
<dbReference type="AlphaFoldDB" id="A5TSK2"/>
<evidence type="ECO:0000313" key="1">
    <source>
        <dbReference type="EMBL" id="EDK87877.1"/>
    </source>
</evidence>
<gene>
    <name evidence="1" type="ORF">FNP_0058</name>
</gene>
<reference evidence="1" key="1">
    <citation type="submission" date="2006-07" db="EMBL/GenBank/DDBJ databases">
        <authorList>
            <person name="Qin X."/>
            <person name="Weinstock G.M."/>
        </authorList>
    </citation>
    <scope>NUCLEOTIDE SEQUENCE [LARGE SCALE GENOMIC DNA]</scope>
    <source>
        <strain evidence="1">ATCC 10953</strain>
    </source>
</reference>
<organism evidence="1">
    <name type="scientific">Fusobacterium polymorphum ATCC 10953</name>
    <dbReference type="NCBI Taxonomy" id="393480"/>
    <lineage>
        <taxon>Bacteria</taxon>
        <taxon>Fusobacteriati</taxon>
        <taxon>Fusobacteriota</taxon>
        <taxon>Fusobacteriia</taxon>
        <taxon>Fusobacteriales</taxon>
        <taxon>Fusobacteriaceae</taxon>
        <taxon>Fusobacterium</taxon>
    </lineage>
</organism>
<dbReference type="EMBL" id="CM000440">
    <property type="protein sequence ID" value="EDK87877.1"/>
    <property type="molecule type" value="Genomic_DNA"/>
</dbReference>
<dbReference type="Proteomes" id="UP000001921">
    <property type="component" value="Chromosome"/>
</dbReference>